<name>A0A7W7MBF7_9ACTN</name>
<dbReference type="GO" id="GO:0005198">
    <property type="term" value="F:structural molecule activity"/>
    <property type="evidence" value="ECO:0007669"/>
    <property type="project" value="InterPro"/>
</dbReference>
<dbReference type="NCBIfam" id="TIGR02241">
    <property type="entry name" value="conserved hypothetical phage tail region protein"/>
    <property type="match status" value="1"/>
</dbReference>
<dbReference type="PANTHER" id="PTHR38009">
    <property type="entry name" value="CONSERVED HYPOTHETICAL PHAGE TAIL PROTEIN"/>
    <property type="match status" value="1"/>
</dbReference>
<gene>
    <name evidence="1" type="ORF">BJY16_007538</name>
</gene>
<keyword evidence="2" id="KW-1185">Reference proteome</keyword>
<sequence length="152" mass="16579">MATTGERVDPYLGYGFRVEVGGLVVGGFTEVTGLQVETVVETYREGGVNEYEHKLPGPARYPANLVLRNGISDVEALWQWHQDVLGGVFERRDGTVYLLDGAGEDVMWWHFLQALPVRWTGPELRAASGTVAVEAVELVHQGLRKARAGGAG</sequence>
<dbReference type="PANTHER" id="PTHR38009:SF1">
    <property type="entry name" value="CONSERVED HYPOTHETICAL PHAGE TAIL PROTEIN"/>
    <property type="match status" value="1"/>
</dbReference>
<dbReference type="EMBL" id="JACHNB010000001">
    <property type="protein sequence ID" value="MBB4744079.1"/>
    <property type="molecule type" value="Genomic_DNA"/>
</dbReference>
<dbReference type="RefSeq" id="WP_185044292.1">
    <property type="nucleotide sequence ID" value="NZ_BAABFG010000005.1"/>
</dbReference>
<dbReference type="AlphaFoldDB" id="A0A7W7MBF7"/>
<protein>
    <submittedName>
        <fullName evidence="1">Phage tail-like protein</fullName>
    </submittedName>
</protein>
<accession>A0A7W7MBF7</accession>
<evidence type="ECO:0000313" key="1">
    <source>
        <dbReference type="EMBL" id="MBB4744079.1"/>
    </source>
</evidence>
<reference evidence="1 2" key="1">
    <citation type="submission" date="2020-08" db="EMBL/GenBank/DDBJ databases">
        <title>Sequencing the genomes of 1000 actinobacteria strains.</title>
        <authorList>
            <person name="Klenk H.-P."/>
        </authorList>
    </citation>
    <scope>NUCLEOTIDE SEQUENCE [LARGE SCALE GENOMIC DNA]</scope>
    <source>
        <strain evidence="1 2">DSM 45809</strain>
    </source>
</reference>
<dbReference type="InterPro" id="IPR010667">
    <property type="entry name" value="Phage_T4_Gp19"/>
</dbReference>
<dbReference type="Pfam" id="PF06841">
    <property type="entry name" value="Phage_T4_gp19"/>
    <property type="match status" value="1"/>
</dbReference>
<proteinExistence type="predicted"/>
<comment type="caution">
    <text evidence="1">The sequence shown here is derived from an EMBL/GenBank/DDBJ whole genome shotgun (WGS) entry which is preliminary data.</text>
</comment>
<dbReference type="InterPro" id="IPR011747">
    <property type="entry name" value="CHP02241"/>
</dbReference>
<organism evidence="1 2">
    <name type="scientific">Actinoplanes octamycinicus</name>
    <dbReference type="NCBI Taxonomy" id="135948"/>
    <lineage>
        <taxon>Bacteria</taxon>
        <taxon>Bacillati</taxon>
        <taxon>Actinomycetota</taxon>
        <taxon>Actinomycetes</taxon>
        <taxon>Micromonosporales</taxon>
        <taxon>Micromonosporaceae</taxon>
        <taxon>Actinoplanes</taxon>
    </lineage>
</organism>
<dbReference type="Proteomes" id="UP000546162">
    <property type="component" value="Unassembled WGS sequence"/>
</dbReference>
<evidence type="ECO:0000313" key="2">
    <source>
        <dbReference type="Proteomes" id="UP000546162"/>
    </source>
</evidence>